<evidence type="ECO:0000313" key="6">
    <source>
        <dbReference type="Proteomes" id="UP000012174"/>
    </source>
</evidence>
<protein>
    <submittedName>
        <fullName evidence="5">Putative glycerate kinase protein</fullName>
    </submittedName>
</protein>
<feature type="compositionally biased region" description="Low complexity" evidence="4">
    <location>
        <begin position="425"/>
        <end position="447"/>
    </location>
</feature>
<dbReference type="GO" id="GO:0031388">
    <property type="term" value="P:organic acid phosphorylation"/>
    <property type="evidence" value="ECO:0007669"/>
    <property type="project" value="InterPro"/>
</dbReference>
<proteinExistence type="inferred from homology"/>
<dbReference type="NCBIfam" id="TIGR00045">
    <property type="entry name" value="glycerate kinase"/>
    <property type="match status" value="1"/>
</dbReference>
<evidence type="ECO:0000313" key="5">
    <source>
        <dbReference type="EMBL" id="EMR61859.1"/>
    </source>
</evidence>
<dbReference type="EMBL" id="KB707529">
    <property type="protein sequence ID" value="EMR61859.1"/>
    <property type="molecule type" value="Genomic_DNA"/>
</dbReference>
<keyword evidence="3 5" id="KW-0418">Kinase</keyword>
<accession>M7S703</accession>
<dbReference type="STRING" id="1287681.M7S703"/>
<name>M7S703_EUTLA</name>
<dbReference type="SUPFAM" id="SSF110738">
    <property type="entry name" value="Glycerate kinase I"/>
    <property type="match status" value="1"/>
</dbReference>
<comment type="similarity">
    <text evidence="1">Belongs to the glycerate kinase type-1 family.</text>
</comment>
<reference evidence="6" key="1">
    <citation type="journal article" date="2013" name="Genome Announc.">
        <title>Draft genome sequence of the grapevine dieback fungus Eutypa lata UCR-EL1.</title>
        <authorList>
            <person name="Blanco-Ulate B."/>
            <person name="Rolshausen P.E."/>
            <person name="Cantu D."/>
        </authorList>
    </citation>
    <scope>NUCLEOTIDE SEQUENCE [LARGE SCALE GENOMIC DNA]</scope>
    <source>
        <strain evidence="6">UCR-EL1</strain>
    </source>
</reference>
<dbReference type="OMA" id="MRVLVCP"/>
<keyword evidence="6" id="KW-1185">Reference proteome</keyword>
<feature type="region of interest" description="Disordered" evidence="4">
    <location>
        <begin position="424"/>
        <end position="460"/>
    </location>
</feature>
<dbReference type="Proteomes" id="UP000012174">
    <property type="component" value="Unassembled WGS sequence"/>
</dbReference>
<sequence length="487" mass="51416">MQHLLMHYKKLLTLPFHNLGICHPQRSPSDPSQGLRILIAPSGFKECLGPEEVADCIEAGFRRVLVDENDDTTTTTTTATPGVLRKVPLHDGGEGFCKAIVALHGGEIRNLTVTGPDRRPVDSYFGLIADAEDRKVAVLDMAAAAGLRLVPRDHRDPCVTTTYGVGELIRAALDEGCTKVIIGCGDSGTSDAGAGMLQALGARLLDGDGADLEIGGGGGSLADLERISLDGIHPRLRKDGGKEKVQIEAICNVKNILCGPSGVARVYGPQKGATPEQVETLSDLSRLPGSGASGGLGAGLLVLGAQLRGRAEAMDEYFQLESLFDEPWDLVVTAEGSLDYQSAKGKMTVEIAKRAKNHGIPVIVLAGTIGPGAESVYGTGIRSFLSILDRPLSLDEAITDAKRLLEDGAERAMRTIRLGMSLRWNSNNNSSSNAPSSSSSSSSSGASTPKTPRQHLDGAPTFKELTENLVKSQELDGMKCSKLMNAI</sequence>
<dbReference type="InterPro" id="IPR004381">
    <property type="entry name" value="Glycerate_kinase"/>
</dbReference>
<evidence type="ECO:0000256" key="2">
    <source>
        <dbReference type="ARBA" id="ARBA00022679"/>
    </source>
</evidence>
<dbReference type="PANTHER" id="PTHR21599:SF0">
    <property type="entry name" value="GLYCERATE KINASE"/>
    <property type="match status" value="1"/>
</dbReference>
<dbReference type="Gene3D" id="3.40.50.10350">
    <property type="entry name" value="Glycerate kinase, domain 1"/>
    <property type="match status" value="1"/>
</dbReference>
<dbReference type="AlphaFoldDB" id="M7S703"/>
<dbReference type="InterPro" id="IPR018197">
    <property type="entry name" value="Glycerate_kinase_RE-like"/>
</dbReference>
<dbReference type="PANTHER" id="PTHR21599">
    <property type="entry name" value="GLYCERATE KINASE"/>
    <property type="match status" value="1"/>
</dbReference>
<dbReference type="HOGENOM" id="CLU_028255_0_1_1"/>
<dbReference type="Pfam" id="PF02595">
    <property type="entry name" value="Gly_kinase"/>
    <property type="match status" value="1"/>
</dbReference>
<dbReference type="GO" id="GO:0008887">
    <property type="term" value="F:glycerate kinase activity"/>
    <property type="evidence" value="ECO:0007669"/>
    <property type="project" value="InterPro"/>
</dbReference>
<evidence type="ECO:0000256" key="1">
    <source>
        <dbReference type="ARBA" id="ARBA00006284"/>
    </source>
</evidence>
<dbReference type="Gene3D" id="3.90.1510.10">
    <property type="entry name" value="Glycerate kinase, domain 2"/>
    <property type="match status" value="1"/>
</dbReference>
<dbReference type="InterPro" id="IPR036129">
    <property type="entry name" value="Glycerate_kinase_sf"/>
</dbReference>
<evidence type="ECO:0000256" key="3">
    <source>
        <dbReference type="ARBA" id="ARBA00022777"/>
    </source>
</evidence>
<dbReference type="KEGG" id="ela:UCREL1_11204"/>
<keyword evidence="2" id="KW-0808">Transferase</keyword>
<gene>
    <name evidence="5" type="ORF">UCREL1_11204</name>
</gene>
<evidence type="ECO:0000256" key="4">
    <source>
        <dbReference type="SAM" id="MobiDB-lite"/>
    </source>
</evidence>
<dbReference type="eggNOG" id="ENOG502S097">
    <property type="taxonomic scope" value="Eukaryota"/>
</dbReference>
<dbReference type="OrthoDB" id="10262596at2759"/>
<organism evidence="5 6">
    <name type="scientific">Eutypa lata (strain UCR-EL1)</name>
    <name type="common">Grapevine dieback disease fungus</name>
    <name type="synonym">Eutypa armeniacae</name>
    <dbReference type="NCBI Taxonomy" id="1287681"/>
    <lineage>
        <taxon>Eukaryota</taxon>
        <taxon>Fungi</taxon>
        <taxon>Dikarya</taxon>
        <taxon>Ascomycota</taxon>
        <taxon>Pezizomycotina</taxon>
        <taxon>Sordariomycetes</taxon>
        <taxon>Xylariomycetidae</taxon>
        <taxon>Xylariales</taxon>
        <taxon>Diatrypaceae</taxon>
        <taxon>Eutypa</taxon>
    </lineage>
</organism>
<dbReference type="InterPro" id="IPR018193">
    <property type="entry name" value="Glyc_kinase_flavodox-like_fold"/>
</dbReference>